<evidence type="ECO:0000256" key="2">
    <source>
        <dbReference type="SAM" id="MobiDB-lite"/>
    </source>
</evidence>
<dbReference type="Proteomes" id="UP000007148">
    <property type="component" value="Mitochondrion MT"/>
</dbReference>
<keyword evidence="6" id="KW-1185">Reference proteome</keyword>
<dbReference type="GO" id="GO:0004519">
    <property type="term" value="F:endonuclease activity"/>
    <property type="evidence" value="ECO:0007669"/>
    <property type="project" value="UniProtKB-KW"/>
</dbReference>
<keyword evidence="3" id="KW-0812">Transmembrane</keyword>
<keyword evidence="3" id="KW-1133">Transmembrane helix</keyword>
<keyword evidence="5" id="KW-0255">Endonuclease</keyword>
<feature type="compositionally biased region" description="Polar residues" evidence="2">
    <location>
        <begin position="1"/>
        <end position="15"/>
    </location>
</feature>
<dbReference type="InParanoid" id="G4U3G4"/>
<geneLocation type="mitochondrion" evidence="5"/>
<dbReference type="AlphaFoldDB" id="G4U3G4"/>
<dbReference type="SUPFAM" id="SSF55608">
    <property type="entry name" value="Homing endonucleases"/>
    <property type="match status" value="1"/>
</dbReference>
<dbReference type="Gene3D" id="3.10.28.10">
    <property type="entry name" value="Homing endonucleases"/>
    <property type="match status" value="2"/>
</dbReference>
<feature type="region of interest" description="Disordered" evidence="2">
    <location>
        <begin position="1"/>
        <end position="27"/>
    </location>
</feature>
<dbReference type="InterPro" id="IPR027434">
    <property type="entry name" value="Homing_endonucl"/>
</dbReference>
<evidence type="ECO:0000256" key="1">
    <source>
        <dbReference type="ARBA" id="ARBA00002670"/>
    </source>
</evidence>
<sequence>MKNTNYSPKINYSTENRNKGKNQKKNQVNTIQNTKSQAIVVWGSSMGSSFGQRYLSPIVRSMYELTIFIRSIIIGLILSDGWFNLRDGRLNPSIGFEQSIKHFAYFWYVFNILKPYLSNWFNFRIRTKYFKNMGKPIITCSMALATRFLPCFIELYNLFVVNKIKTIQVDLINYFDAVVFAHWIMGDGTAGVSGGLILCTDSFTLVEVVLLMNILMIKYDLKCSIQDHKGKYRIYIHVESMNTVRSLVGPYIIPEMQYKINNNQK</sequence>
<proteinExistence type="predicted"/>
<organism evidence="6">
    <name type="scientific">Serendipita indica (strain DSM 11827)</name>
    <name type="common">Root endophyte fungus</name>
    <name type="synonym">Piriformospora indica</name>
    <dbReference type="NCBI Taxonomy" id="1109443"/>
    <lineage>
        <taxon>Eukaryota</taxon>
        <taxon>Fungi</taxon>
        <taxon>Dikarya</taxon>
        <taxon>Basidiomycota</taxon>
        <taxon>Agaricomycotina</taxon>
        <taxon>Agaricomycetes</taxon>
        <taxon>Sebacinales</taxon>
        <taxon>Serendipitaceae</taxon>
        <taxon>Serendipita</taxon>
    </lineage>
</organism>
<reference evidence="5 6" key="1">
    <citation type="journal article" date="2011" name="PLoS Pathog.">
        <title>Endophytic Life Strategies Decoded by Genome and Transcriptome Analyses of the Mutualistic Root Symbiont Piriformospora indica.</title>
        <authorList>
            <person name="Zuccaro A."/>
            <person name="Lahrmann U."/>
            <person name="Guldener U."/>
            <person name="Langen G."/>
            <person name="Pfiffi S."/>
            <person name="Biedenkopf D."/>
            <person name="Wong P."/>
            <person name="Samans B."/>
            <person name="Grimm C."/>
            <person name="Basiewicz M."/>
            <person name="Murat C."/>
            <person name="Martin F."/>
            <person name="Kogel K.H."/>
        </authorList>
    </citation>
    <scope>NUCLEOTIDE SEQUENCE [LARGE SCALE GENOMIC DNA]</scope>
    <source>
        <strain evidence="5 6">DSM 11827</strain>
    </source>
</reference>
<feature type="domain" description="Homing endonuclease LAGLIDADG" evidence="4">
    <location>
        <begin position="70"/>
        <end position="243"/>
    </location>
</feature>
<gene>
    <name evidence="5" type="ORF">PIIN_mit_LAG7</name>
</gene>
<evidence type="ECO:0000259" key="4">
    <source>
        <dbReference type="Pfam" id="PF03161"/>
    </source>
</evidence>
<feature type="transmembrane region" description="Helical" evidence="3">
    <location>
        <begin position="105"/>
        <end position="123"/>
    </location>
</feature>
<keyword evidence="3" id="KW-0472">Membrane</keyword>
<dbReference type="Pfam" id="PF03161">
    <property type="entry name" value="LAGLIDADG_2"/>
    <property type="match status" value="1"/>
</dbReference>
<keyword evidence="5" id="KW-0378">Hydrolase</keyword>
<keyword evidence="5" id="KW-0496">Mitochondrion</keyword>
<dbReference type="EMBL" id="FQ859090">
    <property type="protein sequence ID" value="CCA78120.1"/>
    <property type="molecule type" value="Genomic_DNA"/>
</dbReference>
<evidence type="ECO:0000256" key="3">
    <source>
        <dbReference type="SAM" id="Phobius"/>
    </source>
</evidence>
<feature type="transmembrane region" description="Helical" evidence="3">
    <location>
        <begin position="67"/>
        <end position="85"/>
    </location>
</feature>
<dbReference type="eggNOG" id="ENOG502S5A9">
    <property type="taxonomic scope" value="Eukaryota"/>
</dbReference>
<accession>G4U3G4</accession>
<name>G4U3G4_SERID</name>
<dbReference type="STRING" id="1109443.G4U3G4"/>
<dbReference type="InterPro" id="IPR004860">
    <property type="entry name" value="LAGLIDADG_dom"/>
</dbReference>
<keyword evidence="5" id="KW-0540">Nuclease</keyword>
<comment type="function">
    <text evidence="1">Mitochondrial DNA endonuclease involved in intron homing.</text>
</comment>
<protein>
    <submittedName>
        <fullName evidence="5">Related to LAGLIDADG endonuclease</fullName>
    </submittedName>
</protein>
<evidence type="ECO:0000313" key="6">
    <source>
        <dbReference type="Proteomes" id="UP000007148"/>
    </source>
</evidence>
<evidence type="ECO:0000313" key="5">
    <source>
        <dbReference type="EMBL" id="CCA78120.1"/>
    </source>
</evidence>
<dbReference type="OrthoDB" id="3251721at2759"/>